<reference evidence="3 4" key="1">
    <citation type="submission" date="2019-03" db="EMBL/GenBank/DDBJ databases">
        <title>Genome sequence of Sphingomonas sp. 17J27-24.</title>
        <authorList>
            <person name="Kim M."/>
            <person name="Maeng S."/>
            <person name="Sathiyaraj S."/>
        </authorList>
    </citation>
    <scope>NUCLEOTIDE SEQUENCE [LARGE SCALE GENOMIC DNA]</scope>
    <source>
        <strain evidence="3 4">17J27-24</strain>
    </source>
</reference>
<dbReference type="Proteomes" id="UP000298213">
    <property type="component" value="Unassembled WGS sequence"/>
</dbReference>
<dbReference type="InterPro" id="IPR036188">
    <property type="entry name" value="FAD/NAD-bd_sf"/>
</dbReference>
<dbReference type="InterPro" id="IPR006905">
    <property type="entry name" value="Flavin_halogenase"/>
</dbReference>
<keyword evidence="2" id="KW-0547">Nucleotide-binding</keyword>
<feature type="active site" evidence="1">
    <location>
        <position position="80"/>
    </location>
</feature>
<evidence type="ECO:0000313" key="3">
    <source>
        <dbReference type="EMBL" id="TFI58975.1"/>
    </source>
</evidence>
<proteinExistence type="predicted"/>
<dbReference type="GO" id="GO:0000166">
    <property type="term" value="F:nucleotide binding"/>
    <property type="evidence" value="ECO:0007669"/>
    <property type="project" value="UniProtKB-KW"/>
</dbReference>
<evidence type="ECO:0000313" key="4">
    <source>
        <dbReference type="Proteomes" id="UP000298213"/>
    </source>
</evidence>
<comment type="caution">
    <text evidence="3">The sequence shown here is derived from an EMBL/GenBank/DDBJ whole genome shotgun (WGS) entry which is preliminary data.</text>
</comment>
<protein>
    <submittedName>
        <fullName evidence="3">Tryptophan 7-halogenase</fullName>
    </submittedName>
</protein>
<dbReference type="EMBL" id="SPDV01000010">
    <property type="protein sequence ID" value="TFI58975.1"/>
    <property type="molecule type" value="Genomic_DNA"/>
</dbReference>
<dbReference type="PANTHER" id="PTHR43747:SF4">
    <property type="entry name" value="FLAVIN-DEPENDENT TRYPTOPHAN HALOGENASE"/>
    <property type="match status" value="1"/>
</dbReference>
<name>A0A4Y8ZV15_9SPHN</name>
<feature type="binding site" evidence="2">
    <location>
        <begin position="14"/>
        <end position="17"/>
    </location>
    <ligand>
        <name>FAD</name>
        <dbReference type="ChEBI" id="CHEBI:57692"/>
    </ligand>
</feature>
<dbReference type="AlphaFoldDB" id="A0A4Y8ZV15"/>
<feature type="binding site" evidence="2">
    <location>
        <position position="335"/>
    </location>
    <ligand>
        <name>FAD</name>
        <dbReference type="ChEBI" id="CHEBI:57692"/>
    </ligand>
</feature>
<keyword evidence="2" id="KW-0285">Flavoprotein</keyword>
<dbReference type="SUPFAM" id="SSF51905">
    <property type="entry name" value="FAD/NAD(P)-binding domain"/>
    <property type="match status" value="1"/>
</dbReference>
<dbReference type="Pfam" id="PF04820">
    <property type="entry name" value="Trp_halogenase"/>
    <property type="match status" value="1"/>
</dbReference>
<feature type="binding site" evidence="2">
    <location>
        <position position="80"/>
    </location>
    <ligand>
        <name>7-chloro-L-tryptophan</name>
        <dbReference type="ChEBI" id="CHEBI:58713"/>
    </ligand>
</feature>
<dbReference type="InterPro" id="IPR050816">
    <property type="entry name" value="Flavin-dep_Halogenase_NPB"/>
</dbReference>
<feature type="binding site" evidence="2">
    <location>
        <position position="344"/>
    </location>
    <ligand>
        <name>L-tryptophan</name>
        <dbReference type="ChEBI" id="CHEBI:57912"/>
    </ligand>
</feature>
<gene>
    <name evidence="3" type="ORF">E2493_06895</name>
</gene>
<dbReference type="PIRSF" id="PIRSF011396">
    <property type="entry name" value="Trp_halogenase"/>
    <property type="match status" value="1"/>
</dbReference>
<evidence type="ECO:0000256" key="1">
    <source>
        <dbReference type="PIRSR" id="PIRSR011396-1"/>
    </source>
</evidence>
<evidence type="ECO:0000256" key="2">
    <source>
        <dbReference type="PIRSR" id="PIRSR011396-2"/>
    </source>
</evidence>
<keyword evidence="2" id="KW-0274">FAD</keyword>
<dbReference type="RefSeq" id="WP_135085077.1">
    <property type="nucleotide sequence ID" value="NZ_SPDV01000010.1"/>
</dbReference>
<feature type="binding site" evidence="2">
    <location>
        <position position="348"/>
    </location>
    <ligand>
        <name>FAD</name>
        <dbReference type="ChEBI" id="CHEBI:57692"/>
    </ligand>
</feature>
<organism evidence="3 4">
    <name type="scientific">Sphingomonas parva</name>
    <dbReference type="NCBI Taxonomy" id="2555898"/>
    <lineage>
        <taxon>Bacteria</taxon>
        <taxon>Pseudomonadati</taxon>
        <taxon>Pseudomonadota</taxon>
        <taxon>Alphaproteobacteria</taxon>
        <taxon>Sphingomonadales</taxon>
        <taxon>Sphingomonadaceae</taxon>
        <taxon>Sphingomonas</taxon>
    </lineage>
</organism>
<keyword evidence="4" id="KW-1185">Reference proteome</keyword>
<sequence length="506" mass="56413">MNDPRIRSIVIVGGGTAGWMTAAALAKVVGTENVSITLVESEEIGTVGVGEATIPPILLFNKMLGIDEDTFVRETNATFKLGIDFVDWRRPGHRYFHPFGLLGADLPDRVGFVHFWLRWVQEGGNPDFSRFSAETEAARVGRFARTPPTGGALPNINYAYQFDASLYAAFLRRFAEARGVERIEGRIVAVRRDAETGFIAAVTLQDGRSVAGEFFVDCSGFRSLLLGDSLEVPFEDWSRWLPCDRAVAVPCARTNDPTPFTTVTGREAGWQWRIPLQHRTGNGYVFASAFIGEEEATEKLLSRLDGAAQAEPRVLRFKAGRRRVCFEKNCLAVGLAAGFLEPLESTSIHLIQIAVNKLLDMFPNRDFHPAILSRFNDETNQVYDSIRDFLIAHYKLTERDQPFWRHCQDIEPPDSLATKLDLFRGRAQVFPSGFDTFHETNWFAILYGQGFEPESYHPLADNMSSDELRVTLAQIRAAIQKRVDGLPPHQAFLEAVASRPGGGALI</sequence>
<accession>A0A4Y8ZV15</accession>
<dbReference type="GO" id="GO:0004497">
    <property type="term" value="F:monooxygenase activity"/>
    <property type="evidence" value="ECO:0007669"/>
    <property type="project" value="InterPro"/>
</dbReference>
<dbReference type="InterPro" id="IPR033856">
    <property type="entry name" value="Trp_halogen"/>
</dbReference>
<dbReference type="Gene3D" id="3.50.50.60">
    <property type="entry name" value="FAD/NAD(P)-binding domain"/>
    <property type="match status" value="1"/>
</dbReference>
<dbReference type="PANTHER" id="PTHR43747">
    <property type="entry name" value="FAD-BINDING PROTEIN"/>
    <property type="match status" value="1"/>
</dbReference>
<dbReference type="OrthoDB" id="462203at2"/>